<reference evidence="6" key="1">
    <citation type="journal article" date="2021" name="PeerJ">
        <title>Extensive microbial diversity within the chicken gut microbiome revealed by metagenomics and culture.</title>
        <authorList>
            <person name="Gilroy R."/>
            <person name="Ravi A."/>
            <person name="Getino M."/>
            <person name="Pursley I."/>
            <person name="Horton D.L."/>
            <person name="Alikhan N.F."/>
            <person name="Baker D."/>
            <person name="Gharbi K."/>
            <person name="Hall N."/>
            <person name="Watson M."/>
            <person name="Adriaenssens E.M."/>
            <person name="Foster-Nyarko E."/>
            <person name="Jarju S."/>
            <person name="Secka A."/>
            <person name="Antonio M."/>
            <person name="Oren A."/>
            <person name="Chaudhuri R.R."/>
            <person name="La Ragione R."/>
            <person name="Hildebrand F."/>
            <person name="Pallen M.J."/>
        </authorList>
    </citation>
    <scope>NUCLEOTIDE SEQUENCE</scope>
    <source>
        <strain evidence="6">CHK187-11901</strain>
    </source>
</reference>
<name>A0A9D2NPS0_9FIRM</name>
<dbReference type="GO" id="GO:0070475">
    <property type="term" value="P:rRNA base methylation"/>
    <property type="evidence" value="ECO:0007669"/>
    <property type="project" value="TreeGrafter"/>
</dbReference>
<comment type="caution">
    <text evidence="6">The sequence shown here is derived from an EMBL/GenBank/DDBJ whole genome shotgun (WGS) entry which is preliminary data.</text>
</comment>
<dbReference type="InterPro" id="IPR010280">
    <property type="entry name" value="U5_MeTrfase_fam"/>
</dbReference>
<dbReference type="InterPro" id="IPR030390">
    <property type="entry name" value="MeTrfase_TrmA_AS"/>
</dbReference>
<evidence type="ECO:0000256" key="2">
    <source>
        <dbReference type="ARBA" id="ARBA00022679"/>
    </source>
</evidence>
<evidence type="ECO:0000313" key="7">
    <source>
        <dbReference type="Proteomes" id="UP000823896"/>
    </source>
</evidence>
<feature type="binding site" evidence="4">
    <location>
        <position position="303"/>
    </location>
    <ligand>
        <name>S-adenosyl-L-methionine</name>
        <dbReference type="ChEBI" id="CHEBI:59789"/>
    </ligand>
</feature>
<dbReference type="PROSITE" id="PS51687">
    <property type="entry name" value="SAM_MT_RNA_M5U"/>
    <property type="match status" value="1"/>
</dbReference>
<dbReference type="Gene3D" id="3.40.50.150">
    <property type="entry name" value="Vaccinia Virus protein VP39"/>
    <property type="match status" value="1"/>
</dbReference>
<dbReference type="PANTHER" id="PTHR11061">
    <property type="entry name" value="RNA M5U METHYLTRANSFERASE"/>
    <property type="match status" value="1"/>
</dbReference>
<dbReference type="SUPFAM" id="SSF50249">
    <property type="entry name" value="Nucleic acid-binding proteins"/>
    <property type="match status" value="1"/>
</dbReference>
<dbReference type="FunFam" id="2.40.50.1070:FF:000003">
    <property type="entry name" value="23S rRNA (Uracil-5-)-methyltransferase RumA"/>
    <property type="match status" value="1"/>
</dbReference>
<dbReference type="InterPro" id="IPR029063">
    <property type="entry name" value="SAM-dependent_MTases_sf"/>
</dbReference>
<dbReference type="InterPro" id="IPR012340">
    <property type="entry name" value="NA-bd_OB-fold"/>
</dbReference>
<keyword evidence="3 4" id="KW-0949">S-adenosyl-L-methionine</keyword>
<dbReference type="EMBL" id="DWWM01000005">
    <property type="protein sequence ID" value="HJC35737.1"/>
    <property type="molecule type" value="Genomic_DNA"/>
</dbReference>
<dbReference type="FunFam" id="3.40.50.150:FF:000009">
    <property type="entry name" value="23S rRNA (Uracil(1939)-C(5))-methyltransferase RlmD"/>
    <property type="match status" value="1"/>
</dbReference>
<proteinExistence type="inferred from homology"/>
<evidence type="ECO:0000256" key="3">
    <source>
        <dbReference type="ARBA" id="ARBA00022691"/>
    </source>
</evidence>
<dbReference type="GO" id="GO:0070041">
    <property type="term" value="F:rRNA (uridine-C5-)-methyltransferase activity"/>
    <property type="evidence" value="ECO:0007669"/>
    <property type="project" value="TreeGrafter"/>
</dbReference>
<evidence type="ECO:0000256" key="5">
    <source>
        <dbReference type="PROSITE-ProRule" id="PRU10015"/>
    </source>
</evidence>
<comment type="similarity">
    <text evidence="4">Belongs to the class I-like SAM-binding methyltransferase superfamily. RNA M5U methyltransferase family.</text>
</comment>
<dbReference type="Gene3D" id="2.40.50.1070">
    <property type="match status" value="1"/>
</dbReference>
<feature type="binding site" evidence="4">
    <location>
        <position position="274"/>
    </location>
    <ligand>
        <name>S-adenosyl-L-methionine</name>
        <dbReference type="ChEBI" id="CHEBI:59789"/>
    </ligand>
</feature>
<dbReference type="AlphaFoldDB" id="A0A9D2NPS0"/>
<protein>
    <submittedName>
        <fullName evidence="6">23S rRNA (Uracil(1939)-C(5))-methyltransferase RlmD</fullName>
        <ecNumber evidence="6">2.1.1.190</ecNumber>
    </submittedName>
</protein>
<dbReference type="EC" id="2.1.1.190" evidence="6"/>
<dbReference type="SUPFAM" id="SSF53335">
    <property type="entry name" value="S-adenosyl-L-methionine-dependent methyltransferases"/>
    <property type="match status" value="1"/>
</dbReference>
<keyword evidence="1 4" id="KW-0489">Methyltransferase</keyword>
<dbReference type="PANTHER" id="PTHR11061:SF30">
    <property type="entry name" value="TRNA (URACIL(54)-C(5))-METHYLTRANSFERASE"/>
    <property type="match status" value="1"/>
</dbReference>
<dbReference type="NCBIfam" id="TIGR00479">
    <property type="entry name" value="rumA"/>
    <property type="match status" value="1"/>
</dbReference>
<gene>
    <name evidence="6" type="primary">rlmD</name>
    <name evidence="6" type="ORF">H9702_01220</name>
</gene>
<evidence type="ECO:0000256" key="1">
    <source>
        <dbReference type="ARBA" id="ARBA00022603"/>
    </source>
</evidence>
<dbReference type="PROSITE" id="PS01230">
    <property type="entry name" value="TRMA_1"/>
    <property type="match status" value="1"/>
</dbReference>
<feature type="binding site" evidence="4">
    <location>
        <position position="372"/>
    </location>
    <ligand>
        <name>S-adenosyl-L-methionine</name>
        <dbReference type="ChEBI" id="CHEBI:59789"/>
    </ligand>
</feature>
<feature type="active site" description="Nucleophile" evidence="4">
    <location>
        <position position="399"/>
    </location>
</feature>
<organism evidence="6 7">
    <name type="scientific">Candidatus Merdibacter merdavium</name>
    <dbReference type="NCBI Taxonomy" id="2838692"/>
    <lineage>
        <taxon>Bacteria</taxon>
        <taxon>Bacillati</taxon>
        <taxon>Bacillota</taxon>
        <taxon>Erysipelotrichia</taxon>
        <taxon>Erysipelotrichales</taxon>
        <taxon>Erysipelotrichaceae</taxon>
        <taxon>Merdibacter</taxon>
    </lineage>
</organism>
<dbReference type="CDD" id="cd02440">
    <property type="entry name" value="AdoMet_MTases"/>
    <property type="match status" value="1"/>
</dbReference>
<sequence length="535" mass="59869">MKKNELWTGRCENYTHDGMGVIKKDGFPYFVKGLLKGEKALIRTIKLKKTYGFGKVEELLDESPARAIPPCPLAGRCGGCQLQHMSYPEQLAFKRQKVQDVITRIAKLDLEVLPVIGMETPYFYRNKAQVPVGIVKGQTVSGFYRINSNDIVDMEECCIQSHLINKVYGTIRAHLQEDQQLAEQLRHVLIKHAFSHDEIMVVLITREMKSAGCKHLAETLMAAHPQIKGIVQNINQRKDNVILGEKEILLAGRPYIEDEIDGLTFRISSKSFYQVNPIQTRVLYEQALACCELSGNEQVLDLYCGVGTISMFLARHAAKVTGIEIVPDAIRNAKENAARNAFENLEFICSDAAAYADRLAAEGNKPDVICVDPPRKGCAKSVLEDIARMAPQRIVYVSCDPGTLARDLRILDELGYETVSVQPVDMFPQTSGVETVVLLSKGEIDSKKVRVEFSLEDMDMSGFQKGATYEQIKAYVLEKYGLKVSSLYISQVKRKCGLDVGQNYNLSKKEDAKVPQCPPEKEAAIMEALKHFHMV</sequence>
<evidence type="ECO:0000313" key="6">
    <source>
        <dbReference type="EMBL" id="HJC35737.1"/>
    </source>
</evidence>
<feature type="active site" evidence="5">
    <location>
        <position position="399"/>
    </location>
</feature>
<dbReference type="Pfam" id="PF05958">
    <property type="entry name" value="tRNA_U5-meth_tr"/>
    <property type="match status" value="1"/>
</dbReference>
<evidence type="ECO:0000256" key="4">
    <source>
        <dbReference type="PROSITE-ProRule" id="PRU01024"/>
    </source>
</evidence>
<dbReference type="Gene3D" id="2.40.50.140">
    <property type="entry name" value="Nucleic acid-binding proteins"/>
    <property type="match status" value="1"/>
</dbReference>
<keyword evidence="2 4" id="KW-0808">Transferase</keyword>
<accession>A0A9D2NPS0</accession>
<dbReference type="Proteomes" id="UP000823896">
    <property type="component" value="Unassembled WGS sequence"/>
</dbReference>
<feature type="binding site" evidence="4">
    <location>
        <position position="324"/>
    </location>
    <ligand>
        <name>S-adenosyl-L-methionine</name>
        <dbReference type="ChEBI" id="CHEBI:59789"/>
    </ligand>
</feature>
<reference evidence="6" key="2">
    <citation type="submission" date="2021-04" db="EMBL/GenBank/DDBJ databases">
        <authorList>
            <person name="Gilroy R."/>
        </authorList>
    </citation>
    <scope>NUCLEOTIDE SEQUENCE</scope>
    <source>
        <strain evidence="6">CHK187-11901</strain>
    </source>
</reference>